<keyword evidence="2" id="KW-0812">Transmembrane</keyword>
<evidence type="ECO:0000259" key="3">
    <source>
        <dbReference type="Pfam" id="PF03109"/>
    </source>
</evidence>
<organism evidence="4 5">
    <name type="scientific">Chiayiivirga flava</name>
    <dbReference type="NCBI Taxonomy" id="659595"/>
    <lineage>
        <taxon>Bacteria</taxon>
        <taxon>Pseudomonadati</taxon>
        <taxon>Pseudomonadota</taxon>
        <taxon>Gammaproteobacteria</taxon>
        <taxon>Lysobacterales</taxon>
        <taxon>Lysobacteraceae</taxon>
        <taxon>Chiayiivirga</taxon>
    </lineage>
</organism>
<name>A0A7W8D303_9GAMM</name>
<protein>
    <submittedName>
        <fullName evidence="4">Ubiquinone biosynthesis protein</fullName>
    </submittedName>
</protein>
<dbReference type="PANTHER" id="PTHR10566:SF113">
    <property type="entry name" value="PROTEIN ACTIVITY OF BC1 COMPLEX KINASE 7, CHLOROPLASTIC"/>
    <property type="match status" value="1"/>
</dbReference>
<dbReference type="InterPro" id="IPR011009">
    <property type="entry name" value="Kinase-like_dom_sf"/>
</dbReference>
<comment type="caution">
    <text evidence="4">The sequence shown here is derived from an EMBL/GenBank/DDBJ whole genome shotgun (WGS) entry which is preliminary data.</text>
</comment>
<dbReference type="AlphaFoldDB" id="A0A7W8D303"/>
<comment type="similarity">
    <text evidence="1">Belongs to the protein kinase superfamily. ADCK protein kinase family.</text>
</comment>
<dbReference type="Proteomes" id="UP000521199">
    <property type="component" value="Unassembled WGS sequence"/>
</dbReference>
<proteinExistence type="inferred from homology"/>
<keyword evidence="5" id="KW-1185">Reference proteome</keyword>
<dbReference type="PANTHER" id="PTHR10566">
    <property type="entry name" value="CHAPERONE-ACTIVITY OF BC1 COMPLEX CABC1 -RELATED"/>
    <property type="match status" value="1"/>
</dbReference>
<keyword evidence="2" id="KW-1133">Transmembrane helix</keyword>
<evidence type="ECO:0000313" key="4">
    <source>
        <dbReference type="EMBL" id="MBB5206547.1"/>
    </source>
</evidence>
<reference evidence="4 5" key="1">
    <citation type="submission" date="2020-08" db="EMBL/GenBank/DDBJ databases">
        <title>Genomic Encyclopedia of Type Strains, Phase IV (KMG-IV): sequencing the most valuable type-strain genomes for metagenomic binning, comparative biology and taxonomic classification.</title>
        <authorList>
            <person name="Goeker M."/>
        </authorList>
    </citation>
    <scope>NUCLEOTIDE SEQUENCE [LARGE SCALE GENOMIC DNA]</scope>
    <source>
        <strain evidence="4 5">DSM 24163</strain>
    </source>
</reference>
<feature type="domain" description="ABC1 atypical kinase-like" evidence="3">
    <location>
        <begin position="98"/>
        <end position="343"/>
    </location>
</feature>
<keyword evidence="4" id="KW-0830">Ubiquinone</keyword>
<dbReference type="CDD" id="cd05121">
    <property type="entry name" value="ABC1_ADCK3-like"/>
    <property type="match status" value="1"/>
</dbReference>
<gene>
    <name evidence="4" type="ORF">HNQ52_000063</name>
</gene>
<accession>A0A7W8D303</accession>
<feature type="transmembrane region" description="Helical" evidence="2">
    <location>
        <begin position="528"/>
        <end position="550"/>
    </location>
</feature>
<sequence>MWDGYHLTRDAARAYEIAGILVRHGWGDLVQRTGLAAALRRAGRLLPLAHVAPPEPLPAATRVRMAMEALGPTFVKLGQILATRVDLFPPDWIAEFERLQSHVPAVPYDAIRAQLTEDLGAPPDAVFLRIDPAPLAAASIAQVHRAQLHDGTQVVVKVRRPGIRPVIEADLRLMQRAAAAIHAHMPELRAFHLPEVVEQFRQSLLRELDLAAECRHAERIAAAFAGDAALVVPAVRWDYTSERVNVQDWIDGIPIADIAALERAGIDRRALARAGAQAILRMMLLDGFFHADPHPGNVFALSGNRIALIDFGMVGRLSRRRRGEVIALLHGLVERDATAVAEVLLDWAGREATDERRLQDDVDAFIDRYHGVTLDRLDLAGMLLDTTVLLRQHRLALPPDLALMVKVCITLEGLGRSLDGEFDMAGEAAPFLRHAMRARYAPRAVAGRSLSALAVAGDLLADAPRTLRALVRAARAGKVRIHLDLEQLQAFGRQVDHSANRLAMGLVLAALIVGSSITMTVAGGPTLWGLPTFGLLGFIGAVLAATWLLVSIWRSGGGK</sequence>
<keyword evidence="2" id="KW-0472">Membrane</keyword>
<feature type="transmembrane region" description="Helical" evidence="2">
    <location>
        <begin position="502"/>
        <end position="522"/>
    </location>
</feature>
<dbReference type="Pfam" id="PF03109">
    <property type="entry name" value="ABC1"/>
    <property type="match status" value="1"/>
</dbReference>
<dbReference type="RefSeq" id="WP_183958633.1">
    <property type="nucleotide sequence ID" value="NZ_JACHHP010000001.1"/>
</dbReference>
<dbReference type="SUPFAM" id="SSF56112">
    <property type="entry name" value="Protein kinase-like (PK-like)"/>
    <property type="match status" value="1"/>
</dbReference>
<evidence type="ECO:0000256" key="1">
    <source>
        <dbReference type="ARBA" id="ARBA00009670"/>
    </source>
</evidence>
<evidence type="ECO:0000313" key="5">
    <source>
        <dbReference type="Proteomes" id="UP000521199"/>
    </source>
</evidence>
<dbReference type="EMBL" id="JACHHP010000001">
    <property type="protein sequence ID" value="MBB5206547.1"/>
    <property type="molecule type" value="Genomic_DNA"/>
</dbReference>
<dbReference type="InterPro" id="IPR004147">
    <property type="entry name" value="ABC1_dom"/>
</dbReference>
<dbReference type="InterPro" id="IPR050154">
    <property type="entry name" value="UbiB_kinase"/>
</dbReference>
<evidence type="ECO:0000256" key="2">
    <source>
        <dbReference type="SAM" id="Phobius"/>
    </source>
</evidence>